<name>A0A0P6WY43_9CHLR</name>
<dbReference type="Gene3D" id="1.10.10.1320">
    <property type="entry name" value="Anti-sigma factor, zinc-finger domain"/>
    <property type="match status" value="1"/>
</dbReference>
<keyword evidence="3" id="KW-1185">Reference proteome</keyword>
<accession>A0A0P6WY43</accession>
<evidence type="ECO:0000259" key="1">
    <source>
        <dbReference type="Pfam" id="PF13490"/>
    </source>
</evidence>
<feature type="domain" description="Putative zinc-finger" evidence="1">
    <location>
        <begin position="11"/>
        <end position="45"/>
    </location>
</feature>
<evidence type="ECO:0000313" key="3">
    <source>
        <dbReference type="Proteomes" id="UP000050514"/>
    </source>
</evidence>
<protein>
    <recommendedName>
        <fullName evidence="1">Putative zinc-finger domain-containing protein</fullName>
    </recommendedName>
</protein>
<dbReference type="InterPro" id="IPR041916">
    <property type="entry name" value="Anti_sigma_zinc_sf"/>
</dbReference>
<dbReference type="InterPro" id="IPR027383">
    <property type="entry name" value="Znf_put"/>
</dbReference>
<sequence>MGAKMSDHLDCQQLLSSISDFVDGELNPELCRQIEQHLTECENCRIVINTLRKTIDLYQHQPGDEGLPQEIRHRLFHRLHLEEFLNRDPG</sequence>
<dbReference type="AlphaFoldDB" id="A0A0P6WY43"/>
<dbReference type="OrthoDB" id="166006at2"/>
<dbReference type="STRING" id="360411.AC812_14600"/>
<gene>
    <name evidence="2" type="ORF">AC812_14600</name>
</gene>
<dbReference type="EMBL" id="LGHJ01000020">
    <property type="protein sequence ID" value="KPL73614.1"/>
    <property type="molecule type" value="Genomic_DNA"/>
</dbReference>
<comment type="caution">
    <text evidence="2">The sequence shown here is derived from an EMBL/GenBank/DDBJ whole genome shotgun (WGS) entry which is preliminary data.</text>
</comment>
<evidence type="ECO:0000313" key="2">
    <source>
        <dbReference type="EMBL" id="KPL73614.1"/>
    </source>
</evidence>
<dbReference type="Proteomes" id="UP000050514">
    <property type="component" value="Unassembled WGS sequence"/>
</dbReference>
<organism evidence="2 3">
    <name type="scientific">Bellilinea caldifistulae</name>
    <dbReference type="NCBI Taxonomy" id="360411"/>
    <lineage>
        <taxon>Bacteria</taxon>
        <taxon>Bacillati</taxon>
        <taxon>Chloroflexota</taxon>
        <taxon>Anaerolineae</taxon>
        <taxon>Anaerolineales</taxon>
        <taxon>Anaerolineaceae</taxon>
        <taxon>Bellilinea</taxon>
    </lineage>
</organism>
<dbReference type="Pfam" id="PF13490">
    <property type="entry name" value="zf-HC2"/>
    <property type="match status" value="1"/>
</dbReference>
<reference evidence="2 3" key="1">
    <citation type="submission" date="2015-07" db="EMBL/GenBank/DDBJ databases">
        <title>Draft genome of Bellilinea caldifistulae DSM 17877.</title>
        <authorList>
            <person name="Hemp J."/>
            <person name="Ward L.M."/>
            <person name="Pace L.A."/>
            <person name="Fischer W.W."/>
        </authorList>
    </citation>
    <scope>NUCLEOTIDE SEQUENCE [LARGE SCALE GENOMIC DNA]</scope>
    <source>
        <strain evidence="2 3">GOMI-1</strain>
    </source>
</reference>
<proteinExistence type="predicted"/>